<accession>A0A1I3H882</accession>
<name>A0A1I3H882_SELRU</name>
<feature type="region of interest" description="Disordered" evidence="2">
    <location>
        <begin position="74"/>
        <end position="139"/>
    </location>
</feature>
<sequence length="139" mass="15277">MSDNDKELTHLEKLEARMAKLRMQIAKEKKKESAKQRKERTHRLIKKGGLVEMVLGDSVDAGLLVGLLDSRKDIFQDPESSQARDLKARGDRLIAERERQKEVKKKDDSTGSGIAGSSATASPAGQNAENAADGNARIH</sequence>
<reference evidence="3 4" key="1">
    <citation type="submission" date="2016-10" db="EMBL/GenBank/DDBJ databases">
        <authorList>
            <person name="de Groot N.N."/>
        </authorList>
    </citation>
    <scope>NUCLEOTIDE SEQUENCE [LARGE SCALE GENOMIC DNA]</scope>
    <source>
        <strain evidence="3 4">Z108</strain>
    </source>
</reference>
<protein>
    <submittedName>
        <fullName evidence="3">Conjugal transfer protein TraD</fullName>
    </submittedName>
</protein>
<feature type="compositionally biased region" description="Low complexity" evidence="2">
    <location>
        <begin position="110"/>
        <end position="125"/>
    </location>
</feature>
<proteinExistence type="predicted"/>
<dbReference type="OrthoDB" id="9842769at2"/>
<organism evidence="3 4">
    <name type="scientific">Selenomonas ruminantium</name>
    <dbReference type="NCBI Taxonomy" id="971"/>
    <lineage>
        <taxon>Bacteria</taxon>
        <taxon>Bacillati</taxon>
        <taxon>Bacillota</taxon>
        <taxon>Negativicutes</taxon>
        <taxon>Selenomonadales</taxon>
        <taxon>Selenomonadaceae</taxon>
        <taxon>Selenomonas</taxon>
    </lineage>
</organism>
<evidence type="ECO:0000313" key="3">
    <source>
        <dbReference type="EMBL" id="SFI31955.1"/>
    </source>
</evidence>
<feature type="compositionally biased region" description="Basic and acidic residues" evidence="2">
    <location>
        <begin position="82"/>
        <end position="109"/>
    </location>
</feature>
<dbReference type="EMBL" id="FOQK01000028">
    <property type="protein sequence ID" value="SFI31955.1"/>
    <property type="molecule type" value="Genomic_DNA"/>
</dbReference>
<evidence type="ECO:0000256" key="2">
    <source>
        <dbReference type="SAM" id="MobiDB-lite"/>
    </source>
</evidence>
<gene>
    <name evidence="3" type="ORF">SAMN04487861_12817</name>
</gene>
<dbReference type="RefSeq" id="WP_075445479.1">
    <property type="nucleotide sequence ID" value="NZ_FOQK01000028.1"/>
</dbReference>
<dbReference type="Pfam" id="PF06412">
    <property type="entry name" value="TraD"/>
    <property type="match status" value="1"/>
</dbReference>
<dbReference type="Proteomes" id="UP000183639">
    <property type="component" value="Unassembled WGS sequence"/>
</dbReference>
<dbReference type="AlphaFoldDB" id="A0A1I3H882"/>
<evidence type="ECO:0000256" key="1">
    <source>
        <dbReference type="SAM" id="Coils"/>
    </source>
</evidence>
<keyword evidence="1" id="KW-0175">Coiled coil</keyword>
<feature type="coiled-coil region" evidence="1">
    <location>
        <begin position="4"/>
        <end position="31"/>
    </location>
</feature>
<dbReference type="InterPro" id="IPR009444">
    <property type="entry name" value="Conjugal_tfr_TraD_a-type"/>
</dbReference>
<evidence type="ECO:0000313" key="4">
    <source>
        <dbReference type="Proteomes" id="UP000183639"/>
    </source>
</evidence>